<feature type="non-terminal residue" evidence="2">
    <location>
        <position position="1100"/>
    </location>
</feature>
<dbReference type="STRING" id="31246.A0A183NWE5"/>
<feature type="compositionally biased region" description="Polar residues" evidence="1">
    <location>
        <begin position="592"/>
        <end position="601"/>
    </location>
</feature>
<gene>
    <name evidence="2" type="ORF">SMTD_LOCUS6431</name>
</gene>
<feature type="compositionally biased region" description="Low complexity" evidence="1">
    <location>
        <begin position="283"/>
        <end position="311"/>
    </location>
</feature>
<dbReference type="InterPro" id="IPR040171">
    <property type="entry name" value="USBP1-like"/>
</dbReference>
<feature type="compositionally biased region" description="Pro residues" evidence="1">
    <location>
        <begin position="718"/>
        <end position="731"/>
    </location>
</feature>
<protein>
    <submittedName>
        <fullName evidence="2">Uncharacterized protein</fullName>
    </submittedName>
</protein>
<dbReference type="Proteomes" id="UP000269396">
    <property type="component" value="Unassembled WGS sequence"/>
</dbReference>
<dbReference type="SUPFAM" id="SSF101447">
    <property type="entry name" value="Formin homology 2 domain (FH2 domain)"/>
    <property type="match status" value="1"/>
</dbReference>
<feature type="region of interest" description="Disordered" evidence="1">
    <location>
        <begin position="566"/>
        <end position="615"/>
    </location>
</feature>
<dbReference type="PANTHER" id="PTHR23347:SF6">
    <property type="entry name" value="FI17904P1"/>
    <property type="match status" value="1"/>
</dbReference>
<evidence type="ECO:0000256" key="1">
    <source>
        <dbReference type="SAM" id="MobiDB-lite"/>
    </source>
</evidence>
<organism evidence="2 3">
    <name type="scientific">Schistosoma mattheei</name>
    <dbReference type="NCBI Taxonomy" id="31246"/>
    <lineage>
        <taxon>Eukaryota</taxon>
        <taxon>Metazoa</taxon>
        <taxon>Spiralia</taxon>
        <taxon>Lophotrochozoa</taxon>
        <taxon>Platyhelminthes</taxon>
        <taxon>Trematoda</taxon>
        <taxon>Digenea</taxon>
        <taxon>Strigeidida</taxon>
        <taxon>Schistosomatoidea</taxon>
        <taxon>Schistosomatidae</taxon>
        <taxon>Schistosoma</taxon>
    </lineage>
</organism>
<reference evidence="2 3" key="1">
    <citation type="submission" date="2018-11" db="EMBL/GenBank/DDBJ databases">
        <authorList>
            <consortium name="Pathogen Informatics"/>
        </authorList>
    </citation>
    <scope>NUCLEOTIDE SEQUENCE [LARGE SCALE GENOMIC DNA]</scope>
    <source>
        <strain>Denwood</strain>
        <strain evidence="3">Zambia</strain>
    </source>
</reference>
<proteinExistence type="predicted"/>
<dbReference type="InterPro" id="IPR019536">
    <property type="entry name" value="USHBP1_PDZ-bd"/>
</dbReference>
<feature type="region of interest" description="Disordered" evidence="1">
    <location>
        <begin position="283"/>
        <end position="312"/>
    </location>
</feature>
<feature type="compositionally biased region" description="Polar residues" evidence="1">
    <location>
        <begin position="566"/>
        <end position="576"/>
    </location>
</feature>
<evidence type="ECO:0000313" key="3">
    <source>
        <dbReference type="Proteomes" id="UP000269396"/>
    </source>
</evidence>
<dbReference type="Pfam" id="PF10506">
    <property type="entry name" value="USHBP1_PDZ-bd"/>
    <property type="match status" value="1"/>
</dbReference>
<dbReference type="PANTHER" id="PTHR23347">
    <property type="entry name" value="COLORECTAL MUTANT CANCER PROTEIN MCC PROTEIN -RELATED"/>
    <property type="match status" value="1"/>
</dbReference>
<sequence>MIKRDFKHKKTITISSEHLNYNQVTSTTTTTTTKSSIATFTTNTTMTTQINSNVYDLPEPEWITKLLKQYYEYNITHNKQNIPCSLFGNELYSPTTTTTTNATNDGVGGTGTGTGTNHDANNLGYCTNITGILPFDFEQYLFDQFDYEELCTDSMNLPIQFTPNTLMLFLISLANFTPYTRLSDIAKCAQLTLYRLLTRLVRYQTDCLVLQANLTEIKLNADQMQSRKMASYEKYILVYESGPSLRSDECDEINELEGTLYSTELAVTIFRQSQNNQMLKHPFSTISSSTSSSSFHGHSKSSQLHQSQHYQQLKRYNNSQQISVTTSPYQLYSSIGSSEEHDLLNNATNTTNNTTAGVGQQQQQQIFSMNHFNLHNLKSLRQQVEFLAYTILDKYETSDGGYEKILPTSLCNLTNINMTTTSVNGNIPIVNSTNLSQLHCYQHIQHSSQSPISPGLCSMQSVITSSNSLLDNSNTTNNNSVYANSWYVSLNRNKLNTIQCLPNEMNEHLHGQQSLMNPNQLPSISLNSTIDSNPSITYQQRQYNHVRLNNNLQLINPQLRSFVKGNTNQNINENGFNGSGDGFGWETPDSGAGSSSINEISSQHHPHQQQHQRQQSGYLLNPSSLFLSSSTSSLLFGHYYQTYGEIIQNNTTNKVNNQSDLFIFNTLLDNLPPLWTLFTKTSTSFYESDLDSSDSSDLPGNIIKTTDLSKHITHPHPHPPPPPPPPPPPLLPHHQQQQHNSSMNGQLISQLPPISSSQQLSNWSRLEERKLRTIYYQLIHTYKRLQSMLIDMPNTYQLVIPNDRNEIGEKTKTTNDVIDHDQNISTTRFVSVGSTQQQMNLDQQNSITTNSLRKLPLAVFLENSVLLQELCCIKEECADLKIRVYLLEKELRANRLTLDSRTVAERALRAHLDALIIEQNNQYSILNDNKLKLSQTATMATSSTTTTTTTTTGTGITTTLTNQSIQNINQNELVLLRGQVKNLLQALEALRSSTEIQQIQSEELVNDLKRANSALIKAFDKIKHKYTTRIKKLEDQLNSMHSIPSSTCSTSCHTTTNTTTSCSSTTTTHHNYLSNTFKGCMIEHHNINEISKASTVINDM</sequence>
<evidence type="ECO:0000313" key="2">
    <source>
        <dbReference type="EMBL" id="VDP33905.1"/>
    </source>
</evidence>
<dbReference type="AlphaFoldDB" id="A0A183NWE5"/>
<name>A0A183NWE5_9TREM</name>
<keyword evidence="3" id="KW-1185">Reference proteome</keyword>
<feature type="region of interest" description="Disordered" evidence="1">
    <location>
        <begin position="710"/>
        <end position="742"/>
    </location>
</feature>
<accession>A0A183NWE5</accession>
<dbReference type="EMBL" id="UZAL01027587">
    <property type="protein sequence ID" value="VDP33905.1"/>
    <property type="molecule type" value="Genomic_DNA"/>
</dbReference>